<dbReference type="EMBL" id="WNKT01000038">
    <property type="protein sequence ID" value="MTW22357.1"/>
    <property type="molecule type" value="Genomic_DNA"/>
</dbReference>
<dbReference type="InterPro" id="IPR034505">
    <property type="entry name" value="Coproporphyrinogen-III_oxidase"/>
</dbReference>
<evidence type="ECO:0000256" key="1">
    <source>
        <dbReference type="ARBA" id="ARBA00001966"/>
    </source>
</evidence>
<evidence type="ECO:0000256" key="4">
    <source>
        <dbReference type="ARBA" id="ARBA00022617"/>
    </source>
</evidence>
<gene>
    <name evidence="12" type="primary">hemW</name>
    <name evidence="12" type="ORF">GJ668_14870</name>
</gene>
<evidence type="ECO:0000313" key="13">
    <source>
        <dbReference type="Proteomes" id="UP000434044"/>
    </source>
</evidence>
<comment type="subcellular location">
    <subcellularLocation>
        <location evidence="10">Cytoplasm</location>
    </subcellularLocation>
</comment>
<dbReference type="InterPro" id="IPR007197">
    <property type="entry name" value="rSAM"/>
</dbReference>
<dbReference type="InterPro" id="IPR013785">
    <property type="entry name" value="Aldolase_TIM"/>
</dbReference>
<sequence>MDAGCPAHSQRPLALYVHLPWCVSKCPYCDFNSHPGRDAPPFDAYVERLRLDLELELREPAACRPIASIFIGGGTPSLFPGPAIRRLLDGLRARVELLPDAEISLEANPGTVDAGHFAAYREAGVNRLSIGVQSLSAEHLKRLGRLHTPEEARAAVQIARAQGFDNLNLDLMFGLPAQTLEMARLDLEALIELDPEHVSYYQLTLEPDTVFGQRPPELPEADLAAEMGLEGAARLEAAGYGRYEVSAYARPGRQCRHNLNYWRFGDYLGIGAGAHGKLSAVNTRIWRTEKPAHPNHYLKADPTQPLGIRYDLSDADLILEFALNALRLTHGFEPELFTATTGLPWSRIAATLEAAARDGLLSLGPERIRPTSLGRDFLDDLVGRFLSV</sequence>
<dbReference type="InterPro" id="IPR010723">
    <property type="entry name" value="HemN_C"/>
</dbReference>
<keyword evidence="6 10" id="KW-0479">Metal-binding</keyword>
<dbReference type="RefSeq" id="WP_155450948.1">
    <property type="nucleotide sequence ID" value="NZ_WNKT01000038.1"/>
</dbReference>
<keyword evidence="9 10" id="KW-0143">Chaperone</keyword>
<keyword evidence="13" id="KW-1185">Reference proteome</keyword>
<dbReference type="SFLD" id="SFLDF00288">
    <property type="entry name" value="HemN-like__clustered_with_nucl"/>
    <property type="match status" value="1"/>
</dbReference>
<dbReference type="Pfam" id="PF04055">
    <property type="entry name" value="Radical_SAM"/>
    <property type="match status" value="1"/>
</dbReference>
<keyword evidence="10" id="KW-0963">Cytoplasm</keyword>
<evidence type="ECO:0000313" key="12">
    <source>
        <dbReference type="EMBL" id="MTW22357.1"/>
    </source>
</evidence>
<dbReference type="Proteomes" id="UP000434044">
    <property type="component" value="Unassembled WGS sequence"/>
</dbReference>
<name>A0A6N8EIM9_9GAMM</name>
<protein>
    <recommendedName>
        <fullName evidence="3 10">Heme chaperone HemW</fullName>
    </recommendedName>
</protein>
<keyword evidence="7 10" id="KW-0408">Iron</keyword>
<dbReference type="InterPro" id="IPR058240">
    <property type="entry name" value="rSAM_sf"/>
</dbReference>
<dbReference type="InterPro" id="IPR006638">
    <property type="entry name" value="Elp3/MiaA/NifB-like_rSAM"/>
</dbReference>
<dbReference type="SFLD" id="SFLDS00029">
    <property type="entry name" value="Radical_SAM"/>
    <property type="match status" value="1"/>
</dbReference>
<keyword evidence="5 10" id="KW-0949">S-adenosyl-L-methionine</keyword>
<evidence type="ECO:0000256" key="5">
    <source>
        <dbReference type="ARBA" id="ARBA00022691"/>
    </source>
</evidence>
<dbReference type="SFLD" id="SFLDF00562">
    <property type="entry name" value="HemN-like__clustered_with_heat"/>
    <property type="match status" value="1"/>
</dbReference>
<keyword evidence="10" id="KW-0004">4Fe-4S</keyword>
<comment type="function">
    <text evidence="10">Probably acts as a heme chaperone, transferring heme to an unknown acceptor. Binds one molecule of heme per monomer, possibly covalently. Binds 1 [4Fe-4S] cluster. The cluster is coordinated with 3 cysteines and an exchangeable S-adenosyl-L-methionine.</text>
</comment>
<proteinExistence type="inferred from homology"/>
<comment type="caution">
    <text evidence="12">The sequence shown here is derived from an EMBL/GenBank/DDBJ whole genome shotgun (WGS) entry which is preliminary data.</text>
</comment>
<dbReference type="GO" id="GO:0005737">
    <property type="term" value="C:cytoplasm"/>
    <property type="evidence" value="ECO:0007669"/>
    <property type="project" value="UniProtKB-SubCell"/>
</dbReference>
<comment type="similarity">
    <text evidence="2">Belongs to the anaerobic coproporphyrinogen-III oxidase family. HemW subfamily.</text>
</comment>
<evidence type="ECO:0000256" key="2">
    <source>
        <dbReference type="ARBA" id="ARBA00006100"/>
    </source>
</evidence>
<evidence type="ECO:0000256" key="7">
    <source>
        <dbReference type="ARBA" id="ARBA00023004"/>
    </source>
</evidence>
<reference evidence="12 13" key="1">
    <citation type="submission" date="2019-11" db="EMBL/GenBank/DDBJ databases">
        <title>Whole-genome sequence of the anaerobic purple sulfur bacterium Allochromatium palmeri DSM 15591.</title>
        <authorList>
            <person name="Kyndt J.A."/>
            <person name="Meyer T.E."/>
        </authorList>
    </citation>
    <scope>NUCLEOTIDE SEQUENCE [LARGE SCALE GENOMIC DNA]</scope>
    <source>
        <strain evidence="12 13">DSM 15591</strain>
    </source>
</reference>
<dbReference type="InterPro" id="IPR004559">
    <property type="entry name" value="HemW-like"/>
</dbReference>
<dbReference type="PANTHER" id="PTHR13932">
    <property type="entry name" value="COPROPORPHYRINIGEN III OXIDASE"/>
    <property type="match status" value="1"/>
</dbReference>
<dbReference type="NCBIfam" id="TIGR00539">
    <property type="entry name" value="hemN_rel"/>
    <property type="match status" value="1"/>
</dbReference>
<dbReference type="SUPFAM" id="SSF102114">
    <property type="entry name" value="Radical SAM enzymes"/>
    <property type="match status" value="1"/>
</dbReference>
<dbReference type="GO" id="GO:0004109">
    <property type="term" value="F:coproporphyrinogen oxidase activity"/>
    <property type="evidence" value="ECO:0007669"/>
    <property type="project" value="InterPro"/>
</dbReference>
<dbReference type="GO" id="GO:0006779">
    <property type="term" value="P:porphyrin-containing compound biosynthetic process"/>
    <property type="evidence" value="ECO:0007669"/>
    <property type="project" value="InterPro"/>
</dbReference>
<dbReference type="SFLD" id="SFLDG01065">
    <property type="entry name" value="anaerobic_coproporphyrinogen-I"/>
    <property type="match status" value="1"/>
</dbReference>
<dbReference type="SMART" id="SM00729">
    <property type="entry name" value="Elp3"/>
    <property type="match status" value="1"/>
</dbReference>
<comment type="cofactor">
    <cofactor evidence="1">
        <name>[4Fe-4S] cluster</name>
        <dbReference type="ChEBI" id="CHEBI:49883"/>
    </cofactor>
</comment>
<evidence type="ECO:0000256" key="3">
    <source>
        <dbReference type="ARBA" id="ARBA00017228"/>
    </source>
</evidence>
<dbReference type="AlphaFoldDB" id="A0A6N8EIM9"/>
<dbReference type="GO" id="GO:0051539">
    <property type="term" value="F:4 iron, 4 sulfur cluster binding"/>
    <property type="evidence" value="ECO:0007669"/>
    <property type="project" value="UniProtKB-UniRule"/>
</dbReference>
<dbReference type="GO" id="GO:0046872">
    <property type="term" value="F:metal ion binding"/>
    <property type="evidence" value="ECO:0007669"/>
    <property type="project" value="UniProtKB-UniRule"/>
</dbReference>
<dbReference type="Pfam" id="PF06969">
    <property type="entry name" value="HemN_C"/>
    <property type="match status" value="1"/>
</dbReference>
<evidence type="ECO:0000256" key="6">
    <source>
        <dbReference type="ARBA" id="ARBA00022723"/>
    </source>
</evidence>
<evidence type="ECO:0000256" key="10">
    <source>
        <dbReference type="RuleBase" id="RU364116"/>
    </source>
</evidence>
<organism evidence="12 13">
    <name type="scientific">Allochromatium palmeri</name>
    <dbReference type="NCBI Taxonomy" id="231048"/>
    <lineage>
        <taxon>Bacteria</taxon>
        <taxon>Pseudomonadati</taxon>
        <taxon>Pseudomonadota</taxon>
        <taxon>Gammaproteobacteria</taxon>
        <taxon>Chromatiales</taxon>
        <taxon>Chromatiaceae</taxon>
        <taxon>Allochromatium</taxon>
    </lineage>
</organism>
<dbReference type="SFLD" id="SFLDG01082">
    <property type="entry name" value="B12-binding_domain_containing"/>
    <property type="match status" value="1"/>
</dbReference>
<feature type="domain" description="Radical SAM core" evidence="11">
    <location>
        <begin position="7"/>
        <end position="242"/>
    </location>
</feature>
<dbReference type="CDD" id="cd01335">
    <property type="entry name" value="Radical_SAM"/>
    <property type="match status" value="1"/>
</dbReference>
<keyword evidence="8 10" id="KW-0411">Iron-sulfur</keyword>
<evidence type="ECO:0000256" key="9">
    <source>
        <dbReference type="ARBA" id="ARBA00023186"/>
    </source>
</evidence>
<dbReference type="PANTHER" id="PTHR13932:SF5">
    <property type="entry name" value="RADICAL S-ADENOSYL METHIONINE DOMAIN-CONTAINING PROTEIN 1, MITOCHONDRIAL"/>
    <property type="match status" value="1"/>
</dbReference>
<keyword evidence="4 10" id="KW-0349">Heme</keyword>
<accession>A0A6N8EIM9</accession>
<evidence type="ECO:0000256" key="8">
    <source>
        <dbReference type="ARBA" id="ARBA00023014"/>
    </source>
</evidence>
<dbReference type="OrthoDB" id="9808022at2"/>
<dbReference type="Gene3D" id="3.20.20.70">
    <property type="entry name" value="Aldolase class I"/>
    <property type="match status" value="1"/>
</dbReference>
<dbReference type="PROSITE" id="PS51918">
    <property type="entry name" value="RADICAL_SAM"/>
    <property type="match status" value="1"/>
</dbReference>
<evidence type="ECO:0000259" key="11">
    <source>
        <dbReference type="PROSITE" id="PS51918"/>
    </source>
</evidence>